<dbReference type="Gene3D" id="2.40.160.10">
    <property type="entry name" value="Porin"/>
    <property type="match status" value="1"/>
</dbReference>
<reference evidence="3 4" key="1">
    <citation type="submission" date="2018-11" db="EMBL/GenBank/DDBJ databases">
        <authorList>
            <person name="Criscuolo A."/>
        </authorList>
    </citation>
    <scope>NUCLEOTIDE SEQUENCE [LARGE SCALE GENOMIC DNA]</scope>
    <source>
        <strain evidence="3">ACIP111625</strain>
    </source>
</reference>
<dbReference type="EMBL" id="UXAW01000048">
    <property type="protein sequence ID" value="VDC23264.1"/>
    <property type="molecule type" value="Genomic_DNA"/>
</dbReference>
<feature type="chain" id="PRO_5018288178" evidence="1">
    <location>
        <begin position="20"/>
        <end position="330"/>
    </location>
</feature>
<evidence type="ECO:0000256" key="1">
    <source>
        <dbReference type="SAM" id="SignalP"/>
    </source>
</evidence>
<keyword evidence="4" id="KW-1185">Reference proteome</keyword>
<organism evidence="3 4">
    <name type="scientific">Pseudogemmobacter humi</name>
    <dbReference type="NCBI Taxonomy" id="2483812"/>
    <lineage>
        <taxon>Bacteria</taxon>
        <taxon>Pseudomonadati</taxon>
        <taxon>Pseudomonadota</taxon>
        <taxon>Alphaproteobacteria</taxon>
        <taxon>Rhodobacterales</taxon>
        <taxon>Paracoccaceae</taxon>
        <taxon>Pseudogemmobacter</taxon>
    </lineage>
</organism>
<keyword evidence="1" id="KW-0732">Signal</keyword>
<dbReference type="Pfam" id="PF13609">
    <property type="entry name" value="Porin_4"/>
    <property type="match status" value="1"/>
</dbReference>
<dbReference type="OrthoDB" id="7326315at2"/>
<evidence type="ECO:0000313" key="3">
    <source>
        <dbReference type="EMBL" id="VDC23264.1"/>
    </source>
</evidence>
<protein>
    <submittedName>
        <fullName evidence="3">Porin</fullName>
    </submittedName>
</protein>
<dbReference type="AlphaFoldDB" id="A0A3P5X7F2"/>
<evidence type="ECO:0000313" key="4">
    <source>
        <dbReference type="Proteomes" id="UP000277498"/>
    </source>
</evidence>
<name>A0A3P5X7F2_9RHOB</name>
<proteinExistence type="predicted"/>
<gene>
    <name evidence="3" type="primary">opmA</name>
    <name evidence="3" type="ORF">XINFAN_00958</name>
</gene>
<dbReference type="InterPro" id="IPR023614">
    <property type="entry name" value="Porin_dom_sf"/>
</dbReference>
<dbReference type="SUPFAM" id="SSF56935">
    <property type="entry name" value="Porins"/>
    <property type="match status" value="1"/>
</dbReference>
<evidence type="ECO:0000259" key="2">
    <source>
        <dbReference type="Pfam" id="PF13609"/>
    </source>
</evidence>
<dbReference type="GO" id="GO:0016020">
    <property type="term" value="C:membrane"/>
    <property type="evidence" value="ECO:0007669"/>
    <property type="project" value="InterPro"/>
</dbReference>
<accession>A0A3P5X7F2</accession>
<dbReference type="InterPro" id="IPR033900">
    <property type="entry name" value="Gram_neg_porin_domain"/>
</dbReference>
<dbReference type="RefSeq" id="WP_124085384.1">
    <property type="nucleotide sequence ID" value="NZ_UXAW01000048.1"/>
</dbReference>
<dbReference type="GO" id="GO:0015288">
    <property type="term" value="F:porin activity"/>
    <property type="evidence" value="ECO:0007669"/>
    <property type="project" value="InterPro"/>
</dbReference>
<feature type="domain" description="Porin" evidence="2">
    <location>
        <begin position="7"/>
        <end position="305"/>
    </location>
</feature>
<dbReference type="Proteomes" id="UP000277498">
    <property type="component" value="Unassembled WGS sequence"/>
</dbReference>
<feature type="signal peptide" evidence="1">
    <location>
        <begin position="1"/>
        <end position="19"/>
    </location>
</feature>
<sequence length="330" mass="34594">MKKLLIATTALVATGGMAAADVTISGYGRFGLEYIEDRNNDPLAEDTVISSRLRFNIDATTETDVGVTFGARLRVQYDDGDTYGDFNTAQFSVGYEGLTVSVGNVDTAFDSVALTYNSEMGYQDFSYGDADGGNTSNFFAYNSKGSISSVTPGYTGVAATYSISGVNLYFSYVDPDQYASSLPATVGEELGIAADWTNGQFSVAGSFVSNAAGVDGADLLFVGAAYNFGAGNVGLNYYDQDILSIVPGDSGSQVTLWGDYNFGATTVKAYISELDLDSGLNTDTAYGLGADYSLGEGARLSGSIQSGWGDAASGWTNTSTRADIGVRFDF</sequence>